<accession>A0ABR0AEH4</accession>
<comment type="caution">
    <text evidence="2">The sequence shown here is derived from an EMBL/GenBank/DDBJ whole genome shotgun (WGS) entry which is preliminary data.</text>
</comment>
<proteinExistence type="predicted"/>
<evidence type="ECO:0000313" key="2">
    <source>
        <dbReference type="EMBL" id="KAK4023410.1"/>
    </source>
</evidence>
<evidence type="ECO:0000256" key="1">
    <source>
        <dbReference type="SAM" id="MobiDB-lite"/>
    </source>
</evidence>
<sequence length="65" mass="7543">MSIGRANWLNNEDESFNHQENSSKSYRLDERANLIGNDTDIGFGTDGTKKNQRIYTCAKWTFNLR</sequence>
<organism evidence="2 3">
    <name type="scientific">Daphnia magna</name>
    <dbReference type="NCBI Taxonomy" id="35525"/>
    <lineage>
        <taxon>Eukaryota</taxon>
        <taxon>Metazoa</taxon>
        <taxon>Ecdysozoa</taxon>
        <taxon>Arthropoda</taxon>
        <taxon>Crustacea</taxon>
        <taxon>Branchiopoda</taxon>
        <taxon>Diplostraca</taxon>
        <taxon>Cladocera</taxon>
        <taxon>Anomopoda</taxon>
        <taxon>Daphniidae</taxon>
        <taxon>Daphnia</taxon>
    </lineage>
</organism>
<keyword evidence="3" id="KW-1185">Reference proteome</keyword>
<name>A0ABR0AEH4_9CRUS</name>
<gene>
    <name evidence="2" type="ORF">OUZ56_008823</name>
</gene>
<reference evidence="2 3" key="1">
    <citation type="journal article" date="2023" name="Nucleic Acids Res.">
        <title>The hologenome of Daphnia magna reveals possible DNA methylation and microbiome-mediated evolution of the host genome.</title>
        <authorList>
            <person name="Chaturvedi A."/>
            <person name="Li X."/>
            <person name="Dhandapani V."/>
            <person name="Marshall H."/>
            <person name="Kissane S."/>
            <person name="Cuenca-Cambronero M."/>
            <person name="Asole G."/>
            <person name="Calvet F."/>
            <person name="Ruiz-Romero M."/>
            <person name="Marangio P."/>
            <person name="Guigo R."/>
            <person name="Rago D."/>
            <person name="Mirbahai L."/>
            <person name="Eastwood N."/>
            <person name="Colbourne J.K."/>
            <person name="Zhou J."/>
            <person name="Mallon E."/>
            <person name="Orsini L."/>
        </authorList>
    </citation>
    <scope>NUCLEOTIDE SEQUENCE [LARGE SCALE GENOMIC DNA]</scope>
    <source>
        <strain evidence="2">LRV0_1</strain>
    </source>
</reference>
<dbReference type="EMBL" id="JAOYFB010000037">
    <property type="protein sequence ID" value="KAK4023410.1"/>
    <property type="molecule type" value="Genomic_DNA"/>
</dbReference>
<protein>
    <submittedName>
        <fullName evidence="2">Uncharacterized protein</fullName>
    </submittedName>
</protein>
<dbReference type="Proteomes" id="UP001234178">
    <property type="component" value="Unassembled WGS sequence"/>
</dbReference>
<feature type="region of interest" description="Disordered" evidence="1">
    <location>
        <begin position="1"/>
        <end position="24"/>
    </location>
</feature>
<evidence type="ECO:0000313" key="3">
    <source>
        <dbReference type="Proteomes" id="UP001234178"/>
    </source>
</evidence>